<dbReference type="InterPro" id="IPR007110">
    <property type="entry name" value="Ig-like_dom"/>
</dbReference>
<dbReference type="EMBL" id="JAIWYP010000006">
    <property type="protein sequence ID" value="KAH3811901.1"/>
    <property type="molecule type" value="Genomic_DNA"/>
</dbReference>
<dbReference type="SMART" id="SM00408">
    <property type="entry name" value="IGc2"/>
    <property type="match status" value="2"/>
</dbReference>
<dbReference type="InterPro" id="IPR003598">
    <property type="entry name" value="Ig_sub2"/>
</dbReference>
<dbReference type="InterPro" id="IPR003599">
    <property type="entry name" value="Ig_sub"/>
</dbReference>
<evidence type="ECO:0000256" key="2">
    <source>
        <dbReference type="ARBA" id="ARBA00023136"/>
    </source>
</evidence>
<dbReference type="InterPro" id="IPR013783">
    <property type="entry name" value="Ig-like_fold"/>
</dbReference>
<proteinExistence type="predicted"/>
<evidence type="ECO:0000313" key="8">
    <source>
        <dbReference type="Proteomes" id="UP000828390"/>
    </source>
</evidence>
<dbReference type="PANTHER" id="PTHR11640:SF158">
    <property type="entry name" value="V-SET AND IMMUNOGLOBULIN DOMAIN-CONTAINING PROTEIN 10-LIKE 2"/>
    <property type="match status" value="1"/>
</dbReference>
<accession>A0A9D4GAN0</accession>
<dbReference type="AlphaFoldDB" id="A0A9D4GAN0"/>
<gene>
    <name evidence="7" type="ORF">DPMN_140318</name>
</gene>
<keyword evidence="5" id="KW-0393">Immunoglobulin domain</keyword>
<evidence type="ECO:0000313" key="7">
    <source>
        <dbReference type="EMBL" id="KAH3811901.1"/>
    </source>
</evidence>
<evidence type="ECO:0000259" key="6">
    <source>
        <dbReference type="PROSITE" id="PS50835"/>
    </source>
</evidence>
<dbReference type="GO" id="GO:0005911">
    <property type="term" value="C:cell-cell junction"/>
    <property type="evidence" value="ECO:0007669"/>
    <property type="project" value="TreeGrafter"/>
</dbReference>
<dbReference type="InterPro" id="IPR036179">
    <property type="entry name" value="Ig-like_dom_sf"/>
</dbReference>
<dbReference type="SUPFAM" id="SSF48726">
    <property type="entry name" value="Immunoglobulin"/>
    <property type="match status" value="2"/>
</dbReference>
<dbReference type="InterPro" id="IPR051275">
    <property type="entry name" value="Cell_adhesion_signaling"/>
</dbReference>
<reference evidence="7" key="2">
    <citation type="submission" date="2020-11" db="EMBL/GenBank/DDBJ databases">
        <authorList>
            <person name="McCartney M.A."/>
            <person name="Auch B."/>
            <person name="Kono T."/>
            <person name="Mallez S."/>
            <person name="Becker A."/>
            <person name="Gohl D.M."/>
            <person name="Silverstein K.A.T."/>
            <person name="Koren S."/>
            <person name="Bechman K.B."/>
            <person name="Herman A."/>
            <person name="Abrahante J.E."/>
            <person name="Garbe J."/>
        </authorList>
    </citation>
    <scope>NUCLEOTIDE SEQUENCE</scope>
    <source>
        <strain evidence="7">Duluth1</strain>
        <tissue evidence="7">Whole animal</tissue>
    </source>
</reference>
<dbReference type="GO" id="GO:0005886">
    <property type="term" value="C:plasma membrane"/>
    <property type="evidence" value="ECO:0007669"/>
    <property type="project" value="TreeGrafter"/>
</dbReference>
<comment type="subcellular location">
    <subcellularLocation>
        <location evidence="1">Membrane</location>
        <topology evidence="1">Single-pass type I membrane protein</topology>
    </subcellularLocation>
</comment>
<dbReference type="Gene3D" id="2.60.40.10">
    <property type="entry name" value="Immunoglobulins"/>
    <property type="match status" value="2"/>
</dbReference>
<evidence type="ECO:0000256" key="5">
    <source>
        <dbReference type="ARBA" id="ARBA00023319"/>
    </source>
</evidence>
<feature type="domain" description="Ig-like" evidence="6">
    <location>
        <begin position="151"/>
        <end position="233"/>
    </location>
</feature>
<dbReference type="GO" id="GO:0050839">
    <property type="term" value="F:cell adhesion molecule binding"/>
    <property type="evidence" value="ECO:0007669"/>
    <property type="project" value="TreeGrafter"/>
</dbReference>
<keyword evidence="3" id="KW-1015">Disulfide bond</keyword>
<comment type="caution">
    <text evidence="7">The sequence shown here is derived from an EMBL/GenBank/DDBJ whole genome shotgun (WGS) entry which is preliminary data.</text>
</comment>
<organism evidence="7 8">
    <name type="scientific">Dreissena polymorpha</name>
    <name type="common">Zebra mussel</name>
    <name type="synonym">Mytilus polymorpha</name>
    <dbReference type="NCBI Taxonomy" id="45954"/>
    <lineage>
        <taxon>Eukaryota</taxon>
        <taxon>Metazoa</taxon>
        <taxon>Spiralia</taxon>
        <taxon>Lophotrochozoa</taxon>
        <taxon>Mollusca</taxon>
        <taxon>Bivalvia</taxon>
        <taxon>Autobranchia</taxon>
        <taxon>Heteroconchia</taxon>
        <taxon>Euheterodonta</taxon>
        <taxon>Imparidentia</taxon>
        <taxon>Neoheterodontei</taxon>
        <taxon>Myida</taxon>
        <taxon>Dreissenoidea</taxon>
        <taxon>Dreissenidae</taxon>
        <taxon>Dreissena</taxon>
    </lineage>
</organism>
<protein>
    <recommendedName>
        <fullName evidence="6">Ig-like domain-containing protein</fullName>
    </recommendedName>
</protein>
<feature type="domain" description="Ig-like" evidence="6">
    <location>
        <begin position="54"/>
        <end position="141"/>
    </location>
</feature>
<dbReference type="PROSITE" id="PS50835">
    <property type="entry name" value="IG_LIKE"/>
    <property type="match status" value="2"/>
</dbReference>
<keyword evidence="8" id="KW-1185">Reference proteome</keyword>
<dbReference type="GO" id="GO:0098609">
    <property type="term" value="P:cell-cell adhesion"/>
    <property type="evidence" value="ECO:0007669"/>
    <property type="project" value="TreeGrafter"/>
</dbReference>
<dbReference type="PANTHER" id="PTHR11640">
    <property type="entry name" value="NEPHRIN"/>
    <property type="match status" value="1"/>
</dbReference>
<evidence type="ECO:0000256" key="3">
    <source>
        <dbReference type="ARBA" id="ARBA00023157"/>
    </source>
</evidence>
<keyword evidence="2" id="KW-0472">Membrane</keyword>
<reference evidence="7" key="1">
    <citation type="journal article" date="2019" name="bioRxiv">
        <title>The Genome of the Zebra Mussel, Dreissena polymorpha: A Resource for Invasive Species Research.</title>
        <authorList>
            <person name="McCartney M.A."/>
            <person name="Auch B."/>
            <person name="Kono T."/>
            <person name="Mallez S."/>
            <person name="Zhang Y."/>
            <person name="Obille A."/>
            <person name="Becker A."/>
            <person name="Abrahante J.E."/>
            <person name="Garbe J."/>
            <person name="Badalamenti J.P."/>
            <person name="Herman A."/>
            <person name="Mangelson H."/>
            <person name="Liachko I."/>
            <person name="Sullivan S."/>
            <person name="Sone E.D."/>
            <person name="Koren S."/>
            <person name="Silverstein K.A.T."/>
            <person name="Beckman K.B."/>
            <person name="Gohl D.M."/>
        </authorList>
    </citation>
    <scope>NUCLEOTIDE SEQUENCE</scope>
    <source>
        <strain evidence="7">Duluth1</strain>
        <tissue evidence="7">Whole animal</tissue>
    </source>
</reference>
<dbReference type="SMART" id="SM00409">
    <property type="entry name" value="IG"/>
    <property type="match status" value="2"/>
</dbReference>
<evidence type="ECO:0000256" key="4">
    <source>
        <dbReference type="ARBA" id="ARBA00023180"/>
    </source>
</evidence>
<name>A0A9D4GAN0_DREPO</name>
<evidence type="ECO:0000256" key="1">
    <source>
        <dbReference type="ARBA" id="ARBA00004479"/>
    </source>
</evidence>
<keyword evidence="4" id="KW-0325">Glycoprotein</keyword>
<dbReference type="Proteomes" id="UP000828390">
    <property type="component" value="Unassembled WGS sequence"/>
</dbReference>
<sequence length="273" mass="30438">MENMSVMAIQAVHTNDTGLYVCKAQSKRSPTNGHERESITTKNVSLDILYPPKPPVLHFSTCSQSFSTQSLKVIKGQLINVSCTTTGNPDPTYSWHPQLYGSGNILILANINVHQTGIFSCVANNVMSRTYGEKVNGETLSSFKLDVLESPVVNHIPNQTLLLNTTLDIVCPYTDGNPPKTSLLWQRENVSLESMNREHLIIKHITKSDEGWYKSSVFNTMEITGCDVKEGVSDSSYYLDVQYAAKLKQFLVNGFDTFNTISVNESDRIEFIC</sequence>